<evidence type="ECO:0000313" key="4">
    <source>
        <dbReference type="Proteomes" id="UP000319769"/>
    </source>
</evidence>
<dbReference type="Gene3D" id="1.10.12.10">
    <property type="entry name" value="Lyase 2-enoyl-coa Hydratase, Chain A, domain 2"/>
    <property type="match status" value="1"/>
</dbReference>
<dbReference type="Pfam" id="PF00378">
    <property type="entry name" value="ECH_1"/>
    <property type="match status" value="1"/>
</dbReference>
<organism evidence="3 4">
    <name type="scientific">Amycolatopsis acidicola</name>
    <dbReference type="NCBI Taxonomy" id="2596893"/>
    <lineage>
        <taxon>Bacteria</taxon>
        <taxon>Bacillati</taxon>
        <taxon>Actinomycetota</taxon>
        <taxon>Actinomycetes</taxon>
        <taxon>Pseudonocardiales</taxon>
        <taxon>Pseudonocardiaceae</taxon>
        <taxon>Amycolatopsis</taxon>
    </lineage>
</organism>
<sequence length="245" mass="25042">MATAAAGNSLDEARMASATELLRAIGEGASEVGAVLIHSEGKNFCTGGNVKAFGSAEDPGAFVTDLATTFHEFILAVTRAPVPVVAAVSGWAAGAGMSIALACDIVVGGPGTKLRPAYPSIGFSPDGGMSWSLPRIIGPARARDLLLTDGVLEGEEAARLGALTRFVADEDVLAEAREIAGRLAKGPTGSLGRIKRLAHESAGRDLPAQLAEEARSIGECAASPAGREGVRAFAERRAADYSGTW</sequence>
<accession>A0A5N0URM0</accession>
<comment type="caution">
    <text evidence="3">The sequence shown here is derived from an EMBL/GenBank/DDBJ whole genome shotgun (WGS) entry which is preliminary data.</text>
</comment>
<dbReference type="InterPro" id="IPR014748">
    <property type="entry name" value="Enoyl-CoA_hydra_C"/>
</dbReference>
<keyword evidence="4" id="KW-1185">Reference proteome</keyword>
<reference evidence="3" key="1">
    <citation type="submission" date="2019-09" db="EMBL/GenBank/DDBJ databases">
        <authorList>
            <person name="Teo W.F.A."/>
            <person name="Duangmal K."/>
        </authorList>
    </citation>
    <scope>NUCLEOTIDE SEQUENCE [LARGE SCALE GENOMIC DNA]</scope>
    <source>
        <strain evidence="3">K81G1</strain>
    </source>
</reference>
<gene>
    <name evidence="3" type="ORF">FPZ12_035315</name>
</gene>
<dbReference type="SUPFAM" id="SSF52096">
    <property type="entry name" value="ClpP/crotonase"/>
    <property type="match status" value="1"/>
</dbReference>
<comment type="similarity">
    <text evidence="1 2">Belongs to the enoyl-CoA hydratase/isomerase family.</text>
</comment>
<proteinExistence type="inferred from homology"/>
<protein>
    <submittedName>
        <fullName evidence="3">Enoyl-CoA hydratase/isomerase family protein</fullName>
    </submittedName>
</protein>
<dbReference type="PANTHER" id="PTHR43459:SF1">
    <property type="entry name" value="EG:BACN32G11.4 PROTEIN"/>
    <property type="match status" value="1"/>
</dbReference>
<evidence type="ECO:0000256" key="2">
    <source>
        <dbReference type="RuleBase" id="RU003707"/>
    </source>
</evidence>
<dbReference type="GO" id="GO:0016853">
    <property type="term" value="F:isomerase activity"/>
    <property type="evidence" value="ECO:0007669"/>
    <property type="project" value="UniProtKB-KW"/>
</dbReference>
<name>A0A5N0URM0_9PSEU</name>
<dbReference type="InterPro" id="IPR018376">
    <property type="entry name" value="Enoyl-CoA_hyd/isom_CS"/>
</dbReference>
<dbReference type="PANTHER" id="PTHR43459">
    <property type="entry name" value="ENOYL-COA HYDRATASE"/>
    <property type="match status" value="1"/>
</dbReference>
<dbReference type="Gene3D" id="3.90.226.10">
    <property type="entry name" value="2-enoyl-CoA Hydratase, Chain A, domain 1"/>
    <property type="match status" value="1"/>
</dbReference>
<dbReference type="EMBL" id="VMNW02000079">
    <property type="protein sequence ID" value="KAA9153199.1"/>
    <property type="molecule type" value="Genomic_DNA"/>
</dbReference>
<dbReference type="InterPro" id="IPR001753">
    <property type="entry name" value="Enoyl-CoA_hydra/iso"/>
</dbReference>
<evidence type="ECO:0000256" key="1">
    <source>
        <dbReference type="ARBA" id="ARBA00005254"/>
    </source>
</evidence>
<evidence type="ECO:0000313" key="3">
    <source>
        <dbReference type="EMBL" id="KAA9153199.1"/>
    </source>
</evidence>
<dbReference type="InterPro" id="IPR029045">
    <property type="entry name" value="ClpP/crotonase-like_dom_sf"/>
</dbReference>
<dbReference type="PROSITE" id="PS00166">
    <property type="entry name" value="ENOYL_COA_HYDRATASE"/>
    <property type="match status" value="1"/>
</dbReference>
<dbReference type="AlphaFoldDB" id="A0A5N0URM0"/>
<dbReference type="CDD" id="cd06558">
    <property type="entry name" value="crotonase-like"/>
    <property type="match status" value="1"/>
</dbReference>
<dbReference type="OrthoDB" id="3473569at2"/>
<dbReference type="Proteomes" id="UP000319769">
    <property type="component" value="Unassembled WGS sequence"/>
</dbReference>